<dbReference type="AlphaFoldDB" id="S8DCL2"/>
<dbReference type="EMBL" id="AUSU01010680">
    <property type="protein sequence ID" value="EPS57097.1"/>
    <property type="molecule type" value="Genomic_DNA"/>
</dbReference>
<dbReference type="Proteomes" id="UP000015453">
    <property type="component" value="Unassembled WGS sequence"/>
</dbReference>
<accession>S8DCL2</accession>
<sequence>MNLGFHYTLTVSLADGVGSKAGCFDLLGTFRLRSEVDVVDMTDGLLVNISSAGGFPLKDFVGKLVHVCSDLAFRLYRQSYIPFGLESSMTWAASVGGGAVSMESVDVMGVGTREGCGVESRLSSWSSMASSSVSVKSKG</sequence>
<protein>
    <submittedName>
        <fullName evidence="1">Uncharacterized protein</fullName>
    </submittedName>
</protein>
<proteinExistence type="predicted"/>
<evidence type="ECO:0000313" key="1">
    <source>
        <dbReference type="EMBL" id="EPS57097.1"/>
    </source>
</evidence>
<reference evidence="1 2" key="1">
    <citation type="journal article" date="2013" name="BMC Genomics">
        <title>The miniature genome of a carnivorous plant Genlisea aurea contains a low number of genes and short non-coding sequences.</title>
        <authorList>
            <person name="Leushkin E.V."/>
            <person name="Sutormin R.A."/>
            <person name="Nabieva E.R."/>
            <person name="Penin A.A."/>
            <person name="Kondrashov A.S."/>
            <person name="Logacheva M.D."/>
        </authorList>
    </citation>
    <scope>NUCLEOTIDE SEQUENCE [LARGE SCALE GENOMIC DNA]</scope>
</reference>
<name>S8DCL2_9LAMI</name>
<organism evidence="1 2">
    <name type="scientific">Genlisea aurea</name>
    <dbReference type="NCBI Taxonomy" id="192259"/>
    <lineage>
        <taxon>Eukaryota</taxon>
        <taxon>Viridiplantae</taxon>
        <taxon>Streptophyta</taxon>
        <taxon>Embryophyta</taxon>
        <taxon>Tracheophyta</taxon>
        <taxon>Spermatophyta</taxon>
        <taxon>Magnoliopsida</taxon>
        <taxon>eudicotyledons</taxon>
        <taxon>Gunneridae</taxon>
        <taxon>Pentapetalae</taxon>
        <taxon>asterids</taxon>
        <taxon>lamiids</taxon>
        <taxon>Lamiales</taxon>
        <taxon>Lentibulariaceae</taxon>
        <taxon>Genlisea</taxon>
    </lineage>
</organism>
<gene>
    <name evidence="1" type="ORF">M569_17728</name>
</gene>
<comment type="caution">
    <text evidence="1">The sequence shown here is derived from an EMBL/GenBank/DDBJ whole genome shotgun (WGS) entry which is preliminary data.</text>
</comment>
<keyword evidence="2" id="KW-1185">Reference proteome</keyword>
<evidence type="ECO:0000313" key="2">
    <source>
        <dbReference type="Proteomes" id="UP000015453"/>
    </source>
</evidence>